<dbReference type="Proteomes" id="UP000078237">
    <property type="component" value="Unassembled WGS sequence"/>
</dbReference>
<feature type="compositionally biased region" description="Basic and acidic residues" evidence="1">
    <location>
        <begin position="216"/>
        <end position="231"/>
    </location>
</feature>
<keyword evidence="4" id="KW-1185">Reference proteome</keyword>
<sequence length="443" mass="47988">MSVLASHQQAAASAGSSLECSAFPALAAHHSREPSGADFKQQRATYLCTFPRFPVHTPRESIQDPFSPFSKFSTPRTLPLLSGHDLHNQRAPAVYRPRILPVAQANYSLNNSPAASQHSRRPSSPPKTSRSRTVFTSAKARPLRLVQESLNRKRRPPVFYAQRSHSVVQSLTYITVHQQDNSSTSTPATANMATNPIMPKVAPLPSIPSTSSRTGDGGKDRLLADLRRQLDDSASDASSVDSRGRRRRRNNKQLAQAGGLSNPAVLPRLADTKPVRLQLGLNLDVEVELKARLQGDVSLTLLVEKQPSARPSSSTELVPDASGIVDEYAELFYMRVGRFRLRQRWIDREVSPSLTATVALLVAMVGFVLGFAAARWWDGRGASGREGGGYRAVATGVLGRLAVPSVVTLPPPPSFPPVLGRCELQSPFSVGAASAFREGQVLA</sequence>
<dbReference type="PANTHER" id="PTHR35587:SF4">
    <property type="match status" value="1"/>
</dbReference>
<dbReference type="VEuPathDB" id="FungiDB:MMYC01_202843"/>
<accession>A0A175W8J7</accession>
<protein>
    <submittedName>
        <fullName evidence="3">Uncharacterized protein</fullName>
    </submittedName>
</protein>
<organism evidence="3 4">
    <name type="scientific">Madurella mycetomatis</name>
    <dbReference type="NCBI Taxonomy" id="100816"/>
    <lineage>
        <taxon>Eukaryota</taxon>
        <taxon>Fungi</taxon>
        <taxon>Dikarya</taxon>
        <taxon>Ascomycota</taxon>
        <taxon>Pezizomycotina</taxon>
        <taxon>Sordariomycetes</taxon>
        <taxon>Sordariomycetidae</taxon>
        <taxon>Sordariales</taxon>
        <taxon>Sordariales incertae sedis</taxon>
        <taxon>Madurella</taxon>
    </lineage>
</organism>
<dbReference type="PANTHER" id="PTHR35587">
    <property type="entry name" value="EXPRESSED PROTEIN"/>
    <property type="match status" value="1"/>
</dbReference>
<feature type="compositionally biased region" description="Polar residues" evidence="1">
    <location>
        <begin position="178"/>
        <end position="194"/>
    </location>
</feature>
<feature type="transmembrane region" description="Helical" evidence="2">
    <location>
        <begin position="354"/>
        <end position="377"/>
    </location>
</feature>
<evidence type="ECO:0000313" key="3">
    <source>
        <dbReference type="EMBL" id="KXX80108.1"/>
    </source>
</evidence>
<dbReference type="OrthoDB" id="2873061at2759"/>
<dbReference type="EMBL" id="LCTW02000069">
    <property type="protein sequence ID" value="KXX80108.1"/>
    <property type="molecule type" value="Genomic_DNA"/>
</dbReference>
<feature type="region of interest" description="Disordered" evidence="1">
    <location>
        <begin position="110"/>
        <end position="140"/>
    </location>
</feature>
<keyword evidence="2" id="KW-1133">Transmembrane helix</keyword>
<dbReference type="AlphaFoldDB" id="A0A175W8J7"/>
<evidence type="ECO:0000256" key="1">
    <source>
        <dbReference type="SAM" id="MobiDB-lite"/>
    </source>
</evidence>
<comment type="caution">
    <text evidence="3">The sequence shown here is derived from an EMBL/GenBank/DDBJ whole genome shotgun (WGS) entry which is preliminary data.</text>
</comment>
<keyword evidence="2" id="KW-0812">Transmembrane</keyword>
<reference evidence="3 4" key="1">
    <citation type="journal article" date="2016" name="Genome Announc.">
        <title>Genome Sequence of Madurella mycetomatis mm55, Isolated from a Human Mycetoma Case in Sudan.</title>
        <authorList>
            <person name="Smit S."/>
            <person name="Derks M.F."/>
            <person name="Bervoets S."/>
            <person name="Fahal A."/>
            <person name="van Leeuwen W."/>
            <person name="van Belkum A."/>
            <person name="van de Sande W.W."/>
        </authorList>
    </citation>
    <scope>NUCLEOTIDE SEQUENCE [LARGE SCALE GENOMIC DNA]</scope>
    <source>
        <strain evidence="4">mm55</strain>
    </source>
</reference>
<evidence type="ECO:0000313" key="4">
    <source>
        <dbReference type="Proteomes" id="UP000078237"/>
    </source>
</evidence>
<gene>
    <name evidence="3" type="ORF">MMYC01_202843</name>
</gene>
<name>A0A175W8J7_9PEZI</name>
<keyword evidence="2" id="KW-0472">Membrane</keyword>
<evidence type="ECO:0000256" key="2">
    <source>
        <dbReference type="SAM" id="Phobius"/>
    </source>
</evidence>
<feature type="region of interest" description="Disordered" evidence="1">
    <location>
        <begin position="178"/>
        <end position="260"/>
    </location>
</feature>
<proteinExistence type="predicted"/>